<accession>A0ABW3WLC6</accession>
<dbReference type="SUPFAM" id="SSF56801">
    <property type="entry name" value="Acetyl-CoA synthetase-like"/>
    <property type="match status" value="1"/>
</dbReference>
<feature type="domain" description="Acetyl-coenzyme A synthetase N-terminal" evidence="3">
    <location>
        <begin position="31"/>
        <end position="88"/>
    </location>
</feature>
<gene>
    <name evidence="4" type="ORF">ACFQ5N_04595</name>
</gene>
<dbReference type="InterPro" id="IPR032387">
    <property type="entry name" value="ACAS_N"/>
</dbReference>
<dbReference type="Pfam" id="PF16177">
    <property type="entry name" value="ACAS_N"/>
    <property type="match status" value="1"/>
</dbReference>
<name>A0ABW3WLC6_9FLAO</name>
<dbReference type="Gene3D" id="3.40.50.12780">
    <property type="entry name" value="N-terminal domain of ligase-like"/>
    <property type="match status" value="1"/>
</dbReference>
<proteinExistence type="inferred from homology"/>
<dbReference type="PANTHER" id="PTHR44378:SF2">
    <property type="entry name" value="ACYL-ACTIVATING ENZYME 17, PEROXISOMAL-RELATED"/>
    <property type="match status" value="1"/>
</dbReference>
<feature type="domain" description="AMP-dependent synthetase/ligase" evidence="2">
    <location>
        <begin position="90"/>
        <end position="444"/>
    </location>
</feature>
<comment type="caution">
    <text evidence="4">The sequence shown here is derived from an EMBL/GenBank/DDBJ whole genome shotgun (WGS) entry which is preliminary data.</text>
</comment>
<comment type="similarity">
    <text evidence="1">Belongs to the ATP-dependent AMP-binding enzyme family.</text>
</comment>
<dbReference type="InterPro" id="IPR045851">
    <property type="entry name" value="AMP-bd_C_sf"/>
</dbReference>
<evidence type="ECO:0000259" key="2">
    <source>
        <dbReference type="Pfam" id="PF00501"/>
    </source>
</evidence>
<evidence type="ECO:0000259" key="3">
    <source>
        <dbReference type="Pfam" id="PF16177"/>
    </source>
</evidence>
<dbReference type="InterPro" id="IPR020845">
    <property type="entry name" value="AMP-binding_CS"/>
</dbReference>
<dbReference type="PROSITE" id="PS00455">
    <property type="entry name" value="AMP_BINDING"/>
    <property type="match status" value="1"/>
</dbReference>
<evidence type="ECO:0000313" key="4">
    <source>
        <dbReference type="EMBL" id="MFD1293109.1"/>
    </source>
</evidence>
<protein>
    <submittedName>
        <fullName evidence="4">AMP-binding protein</fullName>
    </submittedName>
</protein>
<dbReference type="RefSeq" id="WP_386808132.1">
    <property type="nucleotide sequence ID" value="NZ_JBHTMV010000003.1"/>
</dbReference>
<dbReference type="InterPro" id="IPR000873">
    <property type="entry name" value="AMP-dep_synth/lig_dom"/>
</dbReference>
<dbReference type="Pfam" id="PF00501">
    <property type="entry name" value="AMP-binding"/>
    <property type="match status" value="1"/>
</dbReference>
<dbReference type="Gene3D" id="3.30.300.30">
    <property type="match status" value="1"/>
</dbReference>
<dbReference type="EMBL" id="JBHTMV010000003">
    <property type="protein sequence ID" value="MFD1293109.1"/>
    <property type="molecule type" value="Genomic_DNA"/>
</dbReference>
<dbReference type="Proteomes" id="UP001597241">
    <property type="component" value="Unassembled WGS sequence"/>
</dbReference>
<sequence>MTCKPYWKPSKETIEHSNIYKMMQQHGFENYDDFWKWSVKHKEDFWTETVQNLGIQFQEKFTAILNIAKGVENAEWLYNSKLNIVDSCFQNEEDAVVLVFQHEGGTLQKVTQRELLILVHKIANGFLEIGLKTGDTIAIDMPMTLEAVAIYLAGIKAGMPIVTIADSFTPNEISVRLKITNPKVVFTQDVIHRNGKELPLYTKLLEANAPKTIVIKTSEEKNNLREKDSCWTDFLSEKTAFQTVIQKPNDIITILFSSGTTGAPKAIPWTHTTPIKCASDGYYHQDIHKNDVVCWPTNLGWMMGPWLVFATLINKATIALYNGAPIGENFGAFVQNANVTMLGVIPSFVKHWKTSGCMEQFNWSSIKCFSSTGEVSNPFEMEYLMQLANNKPVIEYCGGTEIGGGYVTSTIVQPNCASTFSTQALGGEFVLLNEENKLSNKGELFLIPPILGLSKSLLNKNHFEVYYKNTPTFEGKLLRRHGDELEQLSNGYYKAQGRVDDAINLGGIKVSSVQIEAIVNQQNFVKEAAAIAVTPKGGGPSNLVVFYVACTSTLSAEEKLVQTKKSVQEQLNPLFKVSDLVEIEMLPRTASNKIMRRALKELYKKKQ</sequence>
<dbReference type="PANTHER" id="PTHR44378">
    <property type="entry name" value="ACYL-ACTIVATING ENZYME 17, PEROXISOMAL-RELATED"/>
    <property type="match status" value="1"/>
</dbReference>
<keyword evidence="5" id="KW-1185">Reference proteome</keyword>
<reference evidence="5" key="1">
    <citation type="journal article" date="2019" name="Int. J. Syst. Evol. Microbiol.">
        <title>The Global Catalogue of Microorganisms (GCM) 10K type strain sequencing project: providing services to taxonomists for standard genome sequencing and annotation.</title>
        <authorList>
            <consortium name="The Broad Institute Genomics Platform"/>
            <consortium name="The Broad Institute Genome Sequencing Center for Infectious Disease"/>
            <person name="Wu L."/>
            <person name="Ma J."/>
        </authorList>
    </citation>
    <scope>NUCLEOTIDE SEQUENCE [LARGE SCALE GENOMIC DNA]</scope>
    <source>
        <strain evidence="5">CCUG 62221</strain>
    </source>
</reference>
<evidence type="ECO:0000313" key="5">
    <source>
        <dbReference type="Proteomes" id="UP001597241"/>
    </source>
</evidence>
<evidence type="ECO:0000256" key="1">
    <source>
        <dbReference type="ARBA" id="ARBA00006432"/>
    </source>
</evidence>
<dbReference type="InterPro" id="IPR042099">
    <property type="entry name" value="ANL_N_sf"/>
</dbReference>
<organism evidence="4 5">
    <name type="scientific">Lutibacter holmesii</name>
    <dbReference type="NCBI Taxonomy" id="1137985"/>
    <lineage>
        <taxon>Bacteria</taxon>
        <taxon>Pseudomonadati</taxon>
        <taxon>Bacteroidota</taxon>
        <taxon>Flavobacteriia</taxon>
        <taxon>Flavobacteriales</taxon>
        <taxon>Flavobacteriaceae</taxon>
        <taxon>Lutibacter</taxon>
    </lineage>
</organism>